<evidence type="ECO:0000259" key="7">
    <source>
        <dbReference type="Pfam" id="PF02668"/>
    </source>
</evidence>
<dbReference type="InterPro" id="IPR003819">
    <property type="entry name" value="TauD/TfdA-like"/>
</dbReference>
<dbReference type="RefSeq" id="XP_002675261.1">
    <property type="nucleotide sequence ID" value="XM_002675215.1"/>
</dbReference>
<dbReference type="Gene3D" id="3.60.130.10">
    <property type="entry name" value="Clavaminate synthase-like"/>
    <property type="match status" value="1"/>
</dbReference>
<dbReference type="GO" id="GO:0045329">
    <property type="term" value="P:carnitine biosynthetic process"/>
    <property type="evidence" value="ECO:0007669"/>
    <property type="project" value="TreeGrafter"/>
</dbReference>
<dbReference type="Pfam" id="PF02668">
    <property type="entry name" value="TauD"/>
    <property type="match status" value="1"/>
</dbReference>
<dbReference type="KEGG" id="ngr:NAEGRDRAFT_69583"/>
<dbReference type="OrthoDB" id="406634at2759"/>
<keyword evidence="5" id="KW-0560">Oxidoreductase</keyword>
<dbReference type="eggNOG" id="KOG3889">
    <property type="taxonomic scope" value="Eukaryota"/>
</dbReference>
<feature type="domain" description="TauD/TfdA-like" evidence="7">
    <location>
        <begin position="168"/>
        <end position="399"/>
    </location>
</feature>
<dbReference type="OMA" id="YEAYDKF"/>
<name>D2VKX3_NAEGR</name>
<dbReference type="Gene3D" id="3.30.2020.30">
    <property type="match status" value="1"/>
</dbReference>
<evidence type="ECO:0000256" key="5">
    <source>
        <dbReference type="ARBA" id="ARBA00023002"/>
    </source>
</evidence>
<proteinExistence type="inferred from homology"/>
<dbReference type="PANTHER" id="PTHR10696:SF25">
    <property type="entry name" value="OXIDOREDUCTASE AIM17-RELATED"/>
    <property type="match status" value="1"/>
</dbReference>
<evidence type="ECO:0000256" key="3">
    <source>
        <dbReference type="ARBA" id="ARBA00022723"/>
    </source>
</evidence>
<dbReference type="SUPFAM" id="SSF51197">
    <property type="entry name" value="Clavaminate synthase-like"/>
    <property type="match status" value="1"/>
</dbReference>
<dbReference type="InterPro" id="IPR050411">
    <property type="entry name" value="AlphaKG_dependent_hydroxylases"/>
</dbReference>
<keyword evidence="6" id="KW-0408">Iron</keyword>
<evidence type="ECO:0000256" key="6">
    <source>
        <dbReference type="ARBA" id="ARBA00023004"/>
    </source>
</evidence>
<evidence type="ECO:0000313" key="8">
    <source>
        <dbReference type="EMBL" id="EFC42517.1"/>
    </source>
</evidence>
<comment type="cofactor">
    <cofactor evidence="1">
        <name>Fe(2+)</name>
        <dbReference type="ChEBI" id="CHEBI:29033"/>
    </cofactor>
</comment>
<evidence type="ECO:0000256" key="4">
    <source>
        <dbReference type="ARBA" id="ARBA00022964"/>
    </source>
</evidence>
<protein>
    <submittedName>
        <fullName evidence="8">Predicted protein</fullName>
    </submittedName>
</protein>
<dbReference type="InterPro" id="IPR042098">
    <property type="entry name" value="TauD-like_sf"/>
</dbReference>
<evidence type="ECO:0000256" key="1">
    <source>
        <dbReference type="ARBA" id="ARBA00001954"/>
    </source>
</evidence>
<evidence type="ECO:0000313" key="9">
    <source>
        <dbReference type="Proteomes" id="UP000006671"/>
    </source>
</evidence>
<comment type="similarity">
    <text evidence="2">Belongs to the gamma-BBH/TMLD family.</text>
</comment>
<dbReference type="GO" id="GO:0005739">
    <property type="term" value="C:mitochondrion"/>
    <property type="evidence" value="ECO:0007669"/>
    <property type="project" value="TreeGrafter"/>
</dbReference>
<dbReference type="GO" id="GO:0051213">
    <property type="term" value="F:dioxygenase activity"/>
    <property type="evidence" value="ECO:0007669"/>
    <property type="project" value="UniProtKB-KW"/>
</dbReference>
<keyword evidence="4" id="KW-0223">Dioxygenase</keyword>
<dbReference type="AlphaFoldDB" id="D2VKX3"/>
<keyword evidence="9" id="KW-1185">Reference proteome</keyword>
<dbReference type="GeneID" id="8851738"/>
<reference evidence="8 9" key="1">
    <citation type="journal article" date="2010" name="Cell">
        <title>The genome of Naegleria gruberi illuminates early eukaryotic versatility.</title>
        <authorList>
            <person name="Fritz-Laylin L.K."/>
            <person name="Prochnik S.E."/>
            <person name="Ginger M.L."/>
            <person name="Dacks J.B."/>
            <person name="Carpenter M.L."/>
            <person name="Field M.C."/>
            <person name="Kuo A."/>
            <person name="Paredez A."/>
            <person name="Chapman J."/>
            <person name="Pham J."/>
            <person name="Shu S."/>
            <person name="Neupane R."/>
            <person name="Cipriano M."/>
            <person name="Mancuso J."/>
            <person name="Tu H."/>
            <person name="Salamov A."/>
            <person name="Lindquist E."/>
            <person name="Shapiro H."/>
            <person name="Lucas S."/>
            <person name="Grigoriev I.V."/>
            <person name="Cande W.Z."/>
            <person name="Fulton C."/>
            <person name="Rokhsar D.S."/>
            <person name="Dawson S.C."/>
        </authorList>
    </citation>
    <scope>NUCLEOTIDE SEQUENCE [LARGE SCALE GENOMIC DNA]</scope>
    <source>
        <strain evidence="8 9">NEG-M</strain>
    </source>
</reference>
<evidence type="ECO:0000256" key="2">
    <source>
        <dbReference type="ARBA" id="ARBA00008654"/>
    </source>
</evidence>
<dbReference type="Proteomes" id="UP000006671">
    <property type="component" value="Unassembled WGS sequence"/>
</dbReference>
<dbReference type="GO" id="GO:0046872">
    <property type="term" value="F:metal ion binding"/>
    <property type="evidence" value="ECO:0007669"/>
    <property type="project" value="UniProtKB-KW"/>
</dbReference>
<dbReference type="InterPro" id="IPR038492">
    <property type="entry name" value="GBBH-like_N_sf"/>
</dbReference>
<dbReference type="EMBL" id="GG738879">
    <property type="protein sequence ID" value="EFC42517.1"/>
    <property type="molecule type" value="Genomic_DNA"/>
</dbReference>
<sequence>MHLTQFPSKDLALDQNQVSSEADHLPFLRVHFSNPSSDYSDFHYFWLRHNCNHVPKSRHAKTLERIIDSSQVDLAIEPASVQVFLLKELPEHDKTFVDTFVSNDEETNPSEAVLRIEWQDGHVTEYKESFLQRYAYGRNRIEKVKVPDHDLSLIEVHYSKYATLQESIPESFVSDVLERLKRDCAVLVRGIEIDTELIIDAFSPHLSVIPTHFGRLEDLRVDNTTNQNNDQLGYTDAPVDLHTDQPFIENPPELQLLHCIIPATEGGDNYVVNSVQAAWYLKQIDPLAFKILSEFPVKFHRKQQKFESILYKPIIELSQDGKEIKQLRFSYFTYAPHVFDFDYLPEFYKAYNKFTNIVRDRKNQFYFRLEKGDFIFYNNQKMFHARTSFKGERWLKGVYFNYHE</sequence>
<gene>
    <name evidence="8" type="ORF">NAEGRDRAFT_69583</name>
</gene>
<accession>D2VKX3</accession>
<dbReference type="InParanoid" id="D2VKX3"/>
<dbReference type="VEuPathDB" id="AmoebaDB:NAEGRDRAFT_69583"/>
<organism evidence="9">
    <name type="scientific">Naegleria gruberi</name>
    <name type="common">Amoeba</name>
    <dbReference type="NCBI Taxonomy" id="5762"/>
    <lineage>
        <taxon>Eukaryota</taxon>
        <taxon>Discoba</taxon>
        <taxon>Heterolobosea</taxon>
        <taxon>Tetramitia</taxon>
        <taxon>Eutetramitia</taxon>
        <taxon>Vahlkampfiidae</taxon>
        <taxon>Naegleria</taxon>
    </lineage>
</organism>
<keyword evidence="3" id="KW-0479">Metal-binding</keyword>
<dbReference type="PANTHER" id="PTHR10696">
    <property type="entry name" value="GAMMA-BUTYROBETAINE HYDROXYLASE-RELATED"/>
    <property type="match status" value="1"/>
</dbReference>
<dbReference type="STRING" id="5762.D2VKX3"/>